<organism evidence="1 2">
    <name type="scientific">Plasmopara halstedii</name>
    <name type="common">Downy mildew of sunflower</name>
    <dbReference type="NCBI Taxonomy" id="4781"/>
    <lineage>
        <taxon>Eukaryota</taxon>
        <taxon>Sar</taxon>
        <taxon>Stramenopiles</taxon>
        <taxon>Oomycota</taxon>
        <taxon>Peronosporomycetes</taxon>
        <taxon>Peronosporales</taxon>
        <taxon>Peronosporaceae</taxon>
        <taxon>Plasmopara</taxon>
    </lineage>
</organism>
<dbReference type="AlphaFoldDB" id="A0A0N7L5V1"/>
<sequence length="53" mass="6016">MPSPRQWISPPNRKTTALSHLPTINTVTVIYCGSPEEMDTSHTEMKREKDISC</sequence>
<keyword evidence="2" id="KW-1185">Reference proteome</keyword>
<evidence type="ECO:0000313" key="2">
    <source>
        <dbReference type="Proteomes" id="UP000054928"/>
    </source>
</evidence>
<evidence type="ECO:0000313" key="1">
    <source>
        <dbReference type="EMBL" id="CEG42499.1"/>
    </source>
</evidence>
<protein>
    <submittedName>
        <fullName evidence="1">Uncharacterized protein</fullName>
    </submittedName>
</protein>
<reference evidence="2" key="1">
    <citation type="submission" date="2014-09" db="EMBL/GenBank/DDBJ databases">
        <authorList>
            <person name="Sharma Rahul"/>
            <person name="Thines Marco"/>
        </authorList>
    </citation>
    <scope>NUCLEOTIDE SEQUENCE [LARGE SCALE GENOMIC DNA]</scope>
</reference>
<dbReference type="Proteomes" id="UP000054928">
    <property type="component" value="Unassembled WGS sequence"/>
</dbReference>
<dbReference type="RefSeq" id="XP_024578868.1">
    <property type="nucleotide sequence ID" value="XM_024728386.1"/>
</dbReference>
<proteinExistence type="predicted"/>
<name>A0A0N7L5V1_PLAHL</name>
<accession>A0A0N7L5V1</accession>
<dbReference type="EMBL" id="CCYD01000645">
    <property type="protein sequence ID" value="CEG42499.1"/>
    <property type="molecule type" value="Genomic_DNA"/>
</dbReference>
<dbReference type="GeneID" id="36407823"/>